<feature type="transmembrane region" description="Helical" evidence="1">
    <location>
        <begin position="20"/>
        <end position="40"/>
    </location>
</feature>
<evidence type="ECO:0008006" key="4">
    <source>
        <dbReference type="Google" id="ProtNLM"/>
    </source>
</evidence>
<dbReference type="RefSeq" id="WP_036904235.1">
    <property type="nucleotide sequence ID" value="NZ_CP138967.1"/>
</dbReference>
<keyword evidence="1" id="KW-1133">Transmembrane helix</keyword>
<protein>
    <recommendedName>
        <fullName evidence="4">Signal peptidase I</fullName>
    </recommendedName>
</protein>
<gene>
    <name evidence="2" type="ORF">EV03_0132</name>
</gene>
<name>A0A0A2CCC9_PROMR</name>
<evidence type="ECO:0000256" key="1">
    <source>
        <dbReference type="SAM" id="Phobius"/>
    </source>
</evidence>
<sequence length="64" mass="6998">MNQSPEKEKGMSFIKKAGKWAPLVGGAWIVLNIVVPLALLRIPAVQKYLVVLEDKLPFDIPGIG</sequence>
<dbReference type="AlphaFoldDB" id="A0A0A2CCC9"/>
<organism evidence="2 3">
    <name type="scientific">Prochlorococcus marinus str. PAC1</name>
    <dbReference type="NCBI Taxonomy" id="59924"/>
    <lineage>
        <taxon>Bacteria</taxon>
        <taxon>Bacillati</taxon>
        <taxon>Cyanobacteriota</taxon>
        <taxon>Cyanophyceae</taxon>
        <taxon>Synechococcales</taxon>
        <taxon>Prochlorococcaceae</taxon>
        <taxon>Prochlorococcus</taxon>
    </lineage>
</organism>
<accession>A0A0A2CCC9</accession>
<keyword evidence="1" id="KW-0812">Transmembrane</keyword>
<evidence type="ECO:0000313" key="2">
    <source>
        <dbReference type="EMBL" id="KGG22239.1"/>
    </source>
</evidence>
<dbReference type="Proteomes" id="UP000030392">
    <property type="component" value="Unassembled WGS sequence"/>
</dbReference>
<comment type="caution">
    <text evidence="2">The sequence shown here is derived from an EMBL/GenBank/DDBJ whole genome shotgun (WGS) entry which is preliminary data.</text>
</comment>
<evidence type="ECO:0000313" key="3">
    <source>
        <dbReference type="Proteomes" id="UP000030392"/>
    </source>
</evidence>
<proteinExistence type="predicted"/>
<reference evidence="3" key="1">
    <citation type="journal article" date="2014" name="Sci. Data">
        <title>Genomes of diverse isolates of the marine cyanobacterium Prochlorococcus.</title>
        <authorList>
            <person name="Biller S."/>
            <person name="Berube P."/>
            <person name="Thompson J."/>
            <person name="Kelly L."/>
            <person name="Roggensack S."/>
            <person name="Awad L."/>
            <person name="Roache-Johnson K."/>
            <person name="Ding H."/>
            <person name="Giovannoni S.J."/>
            <person name="Moore L.R."/>
            <person name="Chisholm S.W."/>
        </authorList>
    </citation>
    <scope>NUCLEOTIDE SEQUENCE [LARGE SCALE GENOMIC DNA]</scope>
    <source>
        <strain evidence="3">PAC1</strain>
    </source>
</reference>
<keyword evidence="1" id="KW-0472">Membrane</keyword>
<dbReference type="EMBL" id="JNAX01000003">
    <property type="protein sequence ID" value="KGG22239.1"/>
    <property type="molecule type" value="Genomic_DNA"/>
</dbReference>